<evidence type="ECO:0000313" key="11">
    <source>
        <dbReference type="EMBL" id="QHS88567.1"/>
    </source>
</evidence>
<evidence type="ECO:0000256" key="1">
    <source>
        <dbReference type="ARBA" id="ARBA00005187"/>
    </source>
</evidence>
<keyword evidence="5" id="KW-0547">Nucleotide-binding</keyword>
<keyword evidence="7" id="KW-0061">Asparagine biosynthesis</keyword>
<dbReference type="PANTHER" id="PTHR11772">
    <property type="entry name" value="ASPARAGINE SYNTHETASE"/>
    <property type="match status" value="1"/>
</dbReference>
<proteinExistence type="predicted"/>
<evidence type="ECO:0000256" key="3">
    <source>
        <dbReference type="ARBA" id="ARBA00022598"/>
    </source>
</evidence>
<dbReference type="CDD" id="cd01991">
    <property type="entry name" value="Asn_synthase_B_C"/>
    <property type="match status" value="1"/>
</dbReference>
<dbReference type="SUPFAM" id="SSF56235">
    <property type="entry name" value="N-terminal nucleophile aminohydrolases (Ntn hydrolases)"/>
    <property type="match status" value="1"/>
</dbReference>
<dbReference type="PROSITE" id="PS51278">
    <property type="entry name" value="GATASE_TYPE_2"/>
    <property type="match status" value="1"/>
</dbReference>
<dbReference type="PIRSF" id="PIRSF001589">
    <property type="entry name" value="Asn_synthetase_glu-h"/>
    <property type="match status" value="1"/>
</dbReference>
<dbReference type="Pfam" id="PF13537">
    <property type="entry name" value="GATase_7"/>
    <property type="match status" value="1"/>
</dbReference>
<evidence type="ECO:0000256" key="4">
    <source>
        <dbReference type="ARBA" id="ARBA00022605"/>
    </source>
</evidence>
<evidence type="ECO:0000256" key="2">
    <source>
        <dbReference type="ARBA" id="ARBA00012737"/>
    </source>
</evidence>
<dbReference type="GO" id="GO:0004066">
    <property type="term" value="F:asparagine synthase (glutamine-hydrolyzing) activity"/>
    <property type="evidence" value="ECO:0007669"/>
    <property type="project" value="UniProtKB-EC"/>
</dbReference>
<dbReference type="InterPro" id="IPR029055">
    <property type="entry name" value="Ntn_hydrolases_N"/>
</dbReference>
<dbReference type="GO" id="GO:0006529">
    <property type="term" value="P:asparagine biosynthetic process"/>
    <property type="evidence" value="ECO:0007669"/>
    <property type="project" value="UniProtKB-KW"/>
</dbReference>
<dbReference type="InterPro" id="IPR006426">
    <property type="entry name" value="Asn_synth_AEB"/>
</dbReference>
<accession>A0A6C0B8K2</accession>
<dbReference type="InterPro" id="IPR001962">
    <property type="entry name" value="Asn_synthase"/>
</dbReference>
<evidence type="ECO:0000256" key="9">
    <source>
        <dbReference type="ARBA" id="ARBA00048741"/>
    </source>
</evidence>
<keyword evidence="6" id="KW-0067">ATP-binding</keyword>
<dbReference type="Gene3D" id="3.60.20.10">
    <property type="entry name" value="Glutamine Phosphoribosylpyrophosphate, subunit 1, domain 1"/>
    <property type="match status" value="1"/>
</dbReference>
<evidence type="ECO:0000256" key="6">
    <source>
        <dbReference type="ARBA" id="ARBA00022840"/>
    </source>
</evidence>
<feature type="domain" description="Glutamine amidotransferase type-2" evidence="10">
    <location>
        <begin position="2"/>
        <end position="182"/>
    </location>
</feature>
<dbReference type="Pfam" id="PF00733">
    <property type="entry name" value="Asn_synthase"/>
    <property type="match status" value="2"/>
</dbReference>
<dbReference type="GO" id="GO:0005524">
    <property type="term" value="F:ATP binding"/>
    <property type="evidence" value="ECO:0007669"/>
    <property type="project" value="UniProtKB-KW"/>
</dbReference>
<dbReference type="AlphaFoldDB" id="A0A6C0B8K2"/>
<sequence>MCGIIAVLNPTFTPSTIIDNFKKGQHRGPDHSTFEIINNSVWMGFHRLAINGLTPDSNQPFCIDGIYLVCNGEIYNYKELYQEYNIQPETKSDCEIIIHLYKQFGIHETMQIINASECAFVLYDSNTDCTYAVRDTYGVRPLYHAILGTMHIFASELKMINELNITTVQHHIPSTITMFHRGELKDVHYYTSLSSFYSMTDHIEDVYKGIHDKLYNCIKRRVIATERPIACLLSGGLDSSIVTAVVKRVRDELGVTEPLETYSIGLEGAEDLKYATIMANFLGTKHTNIIVTEDDFFNAIPETIYNLESYDTTSVRASVGNIMVCKEISKRSEAKVVFNGDGSDEVTGGYLYMKKCPDAIEFDKECRRLVQNIHLFDALRSDRGPSCNGLEARTPFLDPEFVDWYLMLPPEIRFTPHCEKLLLRKAFESYLPPCIANRTKEAFSDGVSSTKRSWYQIIQEKIPAIWDLDTVNMFNPPTTPEQRYYRMIFNQYYSNMENVVPYMWMPKYTTSTDCSARTLEHYNEKE</sequence>
<name>A0A6C0B8K2_9ZZZZ</name>
<organism evidence="11">
    <name type="scientific">viral metagenome</name>
    <dbReference type="NCBI Taxonomy" id="1070528"/>
    <lineage>
        <taxon>unclassified sequences</taxon>
        <taxon>metagenomes</taxon>
        <taxon>organismal metagenomes</taxon>
    </lineage>
</organism>
<dbReference type="SUPFAM" id="SSF52402">
    <property type="entry name" value="Adenine nucleotide alpha hydrolases-like"/>
    <property type="match status" value="1"/>
</dbReference>
<evidence type="ECO:0000259" key="10">
    <source>
        <dbReference type="PROSITE" id="PS51278"/>
    </source>
</evidence>
<dbReference type="PANTHER" id="PTHR11772:SF23">
    <property type="entry name" value="ASPARAGINE SYNTHETASE [GLUTAMINE-HYDROLYZING]"/>
    <property type="match status" value="1"/>
</dbReference>
<dbReference type="InterPro" id="IPR050795">
    <property type="entry name" value="Asn_Synthetase"/>
</dbReference>
<dbReference type="EMBL" id="MN739099">
    <property type="protein sequence ID" value="QHS88567.1"/>
    <property type="molecule type" value="Genomic_DNA"/>
</dbReference>
<dbReference type="EC" id="6.3.5.4" evidence="2"/>
<dbReference type="Gene3D" id="3.40.50.620">
    <property type="entry name" value="HUPs"/>
    <property type="match status" value="1"/>
</dbReference>
<evidence type="ECO:0000256" key="7">
    <source>
        <dbReference type="ARBA" id="ARBA00022888"/>
    </source>
</evidence>
<keyword evidence="4" id="KW-0028">Amino-acid biosynthesis</keyword>
<reference evidence="11" key="1">
    <citation type="journal article" date="2020" name="Nature">
        <title>Giant virus diversity and host interactions through global metagenomics.</title>
        <authorList>
            <person name="Schulz F."/>
            <person name="Roux S."/>
            <person name="Paez-Espino D."/>
            <person name="Jungbluth S."/>
            <person name="Walsh D.A."/>
            <person name="Denef V.J."/>
            <person name="McMahon K.D."/>
            <person name="Konstantinidis K.T."/>
            <person name="Eloe-Fadrosh E.A."/>
            <person name="Kyrpides N.C."/>
            <person name="Woyke T."/>
        </authorList>
    </citation>
    <scope>NUCLEOTIDE SEQUENCE</scope>
    <source>
        <strain evidence="11">GVMAG-M-3300010158-55</strain>
    </source>
</reference>
<protein>
    <recommendedName>
        <fullName evidence="2">asparagine synthase (glutamine-hydrolyzing)</fullName>
        <ecNumber evidence="2">6.3.5.4</ecNumber>
    </recommendedName>
    <alternativeName>
        <fullName evidence="8">Glutamine-dependent asparagine synthetase</fullName>
    </alternativeName>
</protein>
<dbReference type="InterPro" id="IPR014729">
    <property type="entry name" value="Rossmann-like_a/b/a_fold"/>
</dbReference>
<dbReference type="InterPro" id="IPR017932">
    <property type="entry name" value="GATase_2_dom"/>
</dbReference>
<dbReference type="GO" id="GO:0005829">
    <property type="term" value="C:cytosol"/>
    <property type="evidence" value="ECO:0007669"/>
    <property type="project" value="TreeGrafter"/>
</dbReference>
<evidence type="ECO:0000256" key="5">
    <source>
        <dbReference type="ARBA" id="ARBA00022741"/>
    </source>
</evidence>
<comment type="pathway">
    <text evidence="1">Amino-acid biosynthesis; L-asparagine biosynthesis; L-asparagine from L-aspartate (L-Gln route): step 1/1.</text>
</comment>
<keyword evidence="3" id="KW-0436">Ligase</keyword>
<evidence type="ECO:0000256" key="8">
    <source>
        <dbReference type="ARBA" id="ARBA00030234"/>
    </source>
</evidence>
<comment type="catalytic activity">
    <reaction evidence="9">
        <text>L-aspartate + L-glutamine + ATP + H2O = L-asparagine + L-glutamate + AMP + diphosphate + H(+)</text>
        <dbReference type="Rhea" id="RHEA:12228"/>
        <dbReference type="ChEBI" id="CHEBI:15377"/>
        <dbReference type="ChEBI" id="CHEBI:15378"/>
        <dbReference type="ChEBI" id="CHEBI:29985"/>
        <dbReference type="ChEBI" id="CHEBI:29991"/>
        <dbReference type="ChEBI" id="CHEBI:30616"/>
        <dbReference type="ChEBI" id="CHEBI:33019"/>
        <dbReference type="ChEBI" id="CHEBI:58048"/>
        <dbReference type="ChEBI" id="CHEBI:58359"/>
        <dbReference type="ChEBI" id="CHEBI:456215"/>
        <dbReference type="EC" id="6.3.5.4"/>
    </reaction>
</comment>